<gene>
    <name evidence="2" type="primary">thiF</name>
    <name evidence="2" type="ORF">H8E79_03180</name>
</gene>
<dbReference type="EMBL" id="JACNLK010000029">
    <property type="protein sequence ID" value="MBC8208157.1"/>
    <property type="molecule type" value="Genomic_DNA"/>
</dbReference>
<dbReference type="AlphaFoldDB" id="A0A8J6N7G9"/>
<feature type="domain" description="THIF-type NAD/FAD binding fold" evidence="1">
    <location>
        <begin position="20"/>
        <end position="208"/>
    </location>
</feature>
<dbReference type="GO" id="GO:0061504">
    <property type="term" value="P:cyclic threonylcarbamoyladenosine biosynthetic process"/>
    <property type="evidence" value="ECO:0007669"/>
    <property type="project" value="TreeGrafter"/>
</dbReference>
<protein>
    <submittedName>
        <fullName evidence="2">Sulfur carrier protein ThiS adenylyltransferase ThiF</fullName>
    </submittedName>
</protein>
<dbReference type="InterPro" id="IPR012729">
    <property type="entry name" value="ThiF_fam2"/>
</dbReference>
<evidence type="ECO:0000313" key="2">
    <source>
        <dbReference type="EMBL" id="MBC8208157.1"/>
    </source>
</evidence>
<organism evidence="2 3">
    <name type="scientific">Candidatus Desulfatifera sulfidica</name>
    <dbReference type="NCBI Taxonomy" id="2841691"/>
    <lineage>
        <taxon>Bacteria</taxon>
        <taxon>Pseudomonadati</taxon>
        <taxon>Thermodesulfobacteriota</taxon>
        <taxon>Desulfobulbia</taxon>
        <taxon>Desulfobulbales</taxon>
        <taxon>Desulfobulbaceae</taxon>
        <taxon>Candidatus Desulfatifera</taxon>
    </lineage>
</organism>
<dbReference type="Gene3D" id="3.40.50.720">
    <property type="entry name" value="NAD(P)-binding Rossmann-like Domain"/>
    <property type="match status" value="1"/>
</dbReference>
<dbReference type="NCBIfam" id="NF006395">
    <property type="entry name" value="PRK08644.1"/>
    <property type="match status" value="1"/>
</dbReference>
<dbReference type="GO" id="GO:0061503">
    <property type="term" value="F:tRNA threonylcarbamoyladenosine dehydratase"/>
    <property type="evidence" value="ECO:0007669"/>
    <property type="project" value="TreeGrafter"/>
</dbReference>
<dbReference type="Pfam" id="PF00899">
    <property type="entry name" value="ThiF"/>
    <property type="match status" value="1"/>
</dbReference>
<comment type="caution">
    <text evidence="2">The sequence shown here is derived from an EMBL/GenBank/DDBJ whole genome shotgun (WGS) entry which is preliminary data.</text>
</comment>
<proteinExistence type="predicted"/>
<dbReference type="SUPFAM" id="SSF69572">
    <property type="entry name" value="Activating enzymes of the ubiquitin-like proteins"/>
    <property type="match status" value="1"/>
</dbReference>
<accession>A0A8J6N7G9</accession>
<evidence type="ECO:0000313" key="3">
    <source>
        <dbReference type="Proteomes" id="UP000599024"/>
    </source>
</evidence>
<dbReference type="PANTHER" id="PTHR43267:SF3">
    <property type="entry name" value="THIF PROTEIN"/>
    <property type="match status" value="1"/>
</dbReference>
<keyword evidence="2" id="KW-0808">Transferase</keyword>
<keyword evidence="2" id="KW-0548">Nucleotidyltransferase</keyword>
<dbReference type="GO" id="GO:0016779">
    <property type="term" value="F:nucleotidyltransferase activity"/>
    <property type="evidence" value="ECO:0007669"/>
    <property type="project" value="UniProtKB-KW"/>
</dbReference>
<reference evidence="2 3" key="1">
    <citation type="submission" date="2020-08" db="EMBL/GenBank/DDBJ databases">
        <title>Bridging the membrane lipid divide: bacteria of the FCB group superphylum have the potential to synthesize archaeal ether lipids.</title>
        <authorList>
            <person name="Villanueva L."/>
            <person name="Von Meijenfeldt F.A.B."/>
            <person name="Westbye A.B."/>
            <person name="Yadav S."/>
            <person name="Hopmans E.C."/>
            <person name="Dutilh B.E."/>
            <person name="Sinninghe Damste J.S."/>
        </authorList>
    </citation>
    <scope>NUCLEOTIDE SEQUENCE [LARGE SCALE GENOMIC DNA]</scope>
    <source>
        <strain evidence="2">NIOZ-UU81</strain>
    </source>
</reference>
<dbReference type="NCBIfam" id="TIGR02354">
    <property type="entry name" value="thiF_fam2"/>
    <property type="match status" value="1"/>
</dbReference>
<sequence length="216" mass="22683">MVELTGQESYLGELYSRNPPDSLARLAGKTVAIAGAGGLGSNIAVSLLRAGVQRLIIADFDRVELSNLNRQYYFSDQVGHLKVEALAENLLRINPYAELVVHPVEITSGNLVALLGGADILVEAFDGAAAKAMAVRAWLGSFPDRYVITGSGLAGFGQSASLVTTVRGRLVICGDQQGNRIEELGLSATRLGIVAQLQANAALEILLSGTMTGYPG</sequence>
<dbReference type="PANTHER" id="PTHR43267">
    <property type="entry name" value="TRNA THREONYLCARBAMOYLADENOSINE DEHYDRATASE"/>
    <property type="match status" value="1"/>
</dbReference>
<name>A0A8J6N7G9_9BACT</name>
<dbReference type="InterPro" id="IPR045886">
    <property type="entry name" value="ThiF/MoeB/HesA"/>
</dbReference>
<dbReference type="InterPro" id="IPR035985">
    <property type="entry name" value="Ubiquitin-activating_enz"/>
</dbReference>
<dbReference type="InterPro" id="IPR000594">
    <property type="entry name" value="ThiF_NAD_FAD-bd"/>
</dbReference>
<dbReference type="Proteomes" id="UP000599024">
    <property type="component" value="Unassembled WGS sequence"/>
</dbReference>
<dbReference type="GO" id="GO:0008641">
    <property type="term" value="F:ubiquitin-like modifier activating enzyme activity"/>
    <property type="evidence" value="ECO:0007669"/>
    <property type="project" value="InterPro"/>
</dbReference>
<evidence type="ECO:0000259" key="1">
    <source>
        <dbReference type="Pfam" id="PF00899"/>
    </source>
</evidence>